<feature type="domain" description="DUF559" evidence="1">
    <location>
        <begin position="66"/>
        <end position="110"/>
    </location>
</feature>
<protein>
    <submittedName>
        <fullName evidence="2">DUF559 domain-containing protein</fullName>
    </submittedName>
</protein>
<dbReference type="AlphaFoldDB" id="A0A432LN61"/>
<accession>A0A432LN61</accession>
<keyword evidence="3" id="KW-1185">Reference proteome</keyword>
<dbReference type="Pfam" id="PF04480">
    <property type="entry name" value="DUF559"/>
    <property type="match status" value="1"/>
</dbReference>
<dbReference type="InterPro" id="IPR007569">
    <property type="entry name" value="DUF559"/>
</dbReference>
<dbReference type="Proteomes" id="UP000278983">
    <property type="component" value="Unassembled WGS sequence"/>
</dbReference>
<sequence>MNEKKQKWGFLRETKRMAEKAGKDEVTGLHRTGMEDYLKVIFPEIPTEEWIHDKTIKGSKRKIRPDYRCENLKLIIEFDGVQHYQNPERIKADFENQKFYEDIGYKVVRIPYFIQLSNNVVKSIFDRNIDEPLFDESISSMGVKGKNTPAYCCYEGLKRMAREFCHFPEQYDVNVKALEEENDEILTGVSILKEEYIKVKNEETK</sequence>
<gene>
    <name evidence="2" type="ORF">EHV08_06045</name>
</gene>
<dbReference type="EMBL" id="RYYU01000001">
    <property type="protein sequence ID" value="RUL60348.1"/>
    <property type="molecule type" value="Genomic_DNA"/>
</dbReference>
<evidence type="ECO:0000313" key="2">
    <source>
        <dbReference type="EMBL" id="RUL60348.1"/>
    </source>
</evidence>
<comment type="caution">
    <text evidence="2">The sequence shown here is derived from an EMBL/GenBank/DDBJ whole genome shotgun (WGS) entry which is preliminary data.</text>
</comment>
<evidence type="ECO:0000313" key="3">
    <source>
        <dbReference type="Proteomes" id="UP000278983"/>
    </source>
</evidence>
<evidence type="ECO:0000259" key="1">
    <source>
        <dbReference type="Pfam" id="PF04480"/>
    </source>
</evidence>
<organism evidence="2 3">
    <name type="scientific">Prevotella koreensis</name>
    <dbReference type="NCBI Taxonomy" id="2490854"/>
    <lineage>
        <taxon>Bacteria</taxon>
        <taxon>Pseudomonadati</taxon>
        <taxon>Bacteroidota</taxon>
        <taxon>Bacteroidia</taxon>
        <taxon>Bacteroidales</taxon>
        <taxon>Prevotellaceae</taxon>
        <taxon>Prevotella</taxon>
    </lineage>
</organism>
<name>A0A432LN61_9BACT</name>
<dbReference type="Gene3D" id="3.40.960.10">
    <property type="entry name" value="VSR Endonuclease"/>
    <property type="match status" value="1"/>
</dbReference>
<dbReference type="OrthoDB" id="9798754at2"/>
<proteinExistence type="predicted"/>
<reference evidence="2 3" key="1">
    <citation type="submission" date="2018-12" db="EMBL/GenBank/DDBJ databases">
        <title>Genome sequencing of Prevotella sp. KCOM 3155 (= JS262).</title>
        <authorList>
            <person name="Kook J.-K."/>
            <person name="Park S.-N."/>
            <person name="Lim Y.K."/>
        </authorList>
    </citation>
    <scope>NUCLEOTIDE SEQUENCE [LARGE SCALE GENOMIC DNA]</scope>
    <source>
        <strain evidence="2 3">KCOM 3155</strain>
    </source>
</reference>